<dbReference type="eggNOG" id="COG0619">
    <property type="taxonomic scope" value="Bacteria"/>
</dbReference>
<feature type="transmembrane region" description="Helical" evidence="6">
    <location>
        <begin position="51"/>
        <end position="74"/>
    </location>
</feature>
<evidence type="ECO:0000256" key="4">
    <source>
        <dbReference type="ARBA" id="ARBA00022989"/>
    </source>
</evidence>
<keyword evidence="4 6" id="KW-1133">Transmembrane helix</keyword>
<feature type="transmembrane region" description="Helical" evidence="6">
    <location>
        <begin position="109"/>
        <end position="126"/>
    </location>
</feature>
<dbReference type="PATRIC" id="fig|1094557.3.peg.1325"/>
<comment type="subcellular location">
    <subcellularLocation>
        <location evidence="1">Membrane</location>
        <topology evidence="1">Multi-pass membrane protein</topology>
    </subcellularLocation>
</comment>
<evidence type="ECO:0008006" key="9">
    <source>
        <dbReference type="Google" id="ProtNLM"/>
    </source>
</evidence>
<dbReference type="Proteomes" id="UP000009017">
    <property type="component" value="Unassembled WGS sequence"/>
</dbReference>
<dbReference type="CDD" id="cd16914">
    <property type="entry name" value="EcfT"/>
    <property type="match status" value="1"/>
</dbReference>
<evidence type="ECO:0000313" key="8">
    <source>
        <dbReference type="Proteomes" id="UP000009017"/>
    </source>
</evidence>
<evidence type="ECO:0000256" key="6">
    <source>
        <dbReference type="SAM" id="Phobius"/>
    </source>
</evidence>
<keyword evidence="3 6" id="KW-0812">Transmembrane</keyword>
<evidence type="ECO:0000256" key="3">
    <source>
        <dbReference type="ARBA" id="ARBA00022692"/>
    </source>
</evidence>
<evidence type="ECO:0000256" key="1">
    <source>
        <dbReference type="ARBA" id="ARBA00004141"/>
    </source>
</evidence>
<organism evidence="7 8">
    <name type="scientific">Bartonella melophagi K-2C</name>
    <dbReference type="NCBI Taxonomy" id="1094557"/>
    <lineage>
        <taxon>Bacteria</taxon>
        <taxon>Pseudomonadati</taxon>
        <taxon>Pseudomonadota</taxon>
        <taxon>Alphaproteobacteria</taxon>
        <taxon>Hyphomicrobiales</taxon>
        <taxon>Bartonellaceae</taxon>
        <taxon>Bartonella</taxon>
    </lineage>
</organism>
<reference evidence="7 8" key="1">
    <citation type="submission" date="2012-03" db="EMBL/GenBank/DDBJ databases">
        <title>The Genome Sequence of Bartonella melophagi K-2C.</title>
        <authorList>
            <consortium name="The Broad Institute Genome Sequencing Platform"/>
            <consortium name="The Broad Institute Genome Sequencing Center for Infectious Disease"/>
            <person name="Feldgarden M."/>
            <person name="Kirby J."/>
            <person name="Kosoy M."/>
            <person name="Birtles R."/>
            <person name="Probert W.S."/>
            <person name="Chiaraviglio L."/>
            <person name="Young S.K."/>
            <person name="Zeng Q."/>
            <person name="Gargeya S."/>
            <person name="Fitzgerald M."/>
            <person name="Haas B."/>
            <person name="Abouelleil A."/>
            <person name="Alvarado L."/>
            <person name="Arachchi H.M."/>
            <person name="Berlin A."/>
            <person name="Chapman S.B."/>
            <person name="Gearin G."/>
            <person name="Goldberg J."/>
            <person name="Griggs A."/>
            <person name="Gujja S."/>
            <person name="Hansen M."/>
            <person name="Heiman D."/>
            <person name="Howarth C."/>
            <person name="Larimer J."/>
            <person name="Lui A."/>
            <person name="MacDonald P.J.P."/>
            <person name="McCowen C."/>
            <person name="Montmayeur A."/>
            <person name="Murphy C."/>
            <person name="Neiman D."/>
            <person name="Pearson M."/>
            <person name="Priest M."/>
            <person name="Roberts A."/>
            <person name="Saif S."/>
            <person name="Shea T."/>
            <person name="Sisk P."/>
            <person name="Stolte C."/>
            <person name="Sykes S."/>
            <person name="Wortman J."/>
            <person name="Nusbaum C."/>
            <person name="Birren B."/>
        </authorList>
    </citation>
    <scope>NUCLEOTIDE SEQUENCE [LARGE SCALE GENOMIC DNA]</scope>
    <source>
        <strain evidence="7 8">K-2C</strain>
    </source>
</reference>
<evidence type="ECO:0000313" key="7">
    <source>
        <dbReference type="EMBL" id="EJF88061.1"/>
    </source>
</evidence>
<sequence>MISLYLPRDTFIHKLPPGVKLLFLIVCGTIISMVSSISILCLFLLSVVGTIISMVSSISILCLFLLSVVLLYRIAKIPLSNMIRQLKLISLFLIFIFIFQAIFNNWLKGFEVILHFIILIPLASLISSTTKVSDMMNSIELGLQPFRRFGINPSKLSMILSMAIRFIPVVSEKFNEVREAQKARGLDTNIIALAIPVIIRIIRMASEVAEALEARSYDSNIDDTLSKDDGNTHIERII</sequence>
<dbReference type="HOGENOM" id="CLU_056469_4_0_5"/>
<dbReference type="Pfam" id="PF02361">
    <property type="entry name" value="CbiQ"/>
    <property type="match status" value="1"/>
</dbReference>
<dbReference type="OrthoDB" id="5868344at2"/>
<evidence type="ECO:0000256" key="2">
    <source>
        <dbReference type="ARBA" id="ARBA00008564"/>
    </source>
</evidence>
<keyword evidence="5 6" id="KW-0472">Membrane</keyword>
<gene>
    <name evidence="7" type="ORF">ME3_01278</name>
</gene>
<dbReference type="InterPro" id="IPR003339">
    <property type="entry name" value="ABC/ECF_trnsptr_transmembrane"/>
</dbReference>
<dbReference type="EMBL" id="AIMA01000034">
    <property type="protein sequence ID" value="EJF88061.1"/>
    <property type="molecule type" value="Genomic_DNA"/>
</dbReference>
<accession>J0QQL6</accession>
<dbReference type="PANTHER" id="PTHR33514:SF13">
    <property type="entry name" value="PROTEIN ABCI12, CHLOROPLASTIC"/>
    <property type="match status" value="1"/>
</dbReference>
<dbReference type="AlphaFoldDB" id="J0QQL6"/>
<feature type="transmembrane region" description="Helical" evidence="6">
    <location>
        <begin position="21"/>
        <end position="45"/>
    </location>
</feature>
<name>J0QQL6_9HYPH</name>
<proteinExistence type="inferred from homology"/>
<dbReference type="RefSeq" id="WP_007478088.1">
    <property type="nucleotide sequence ID" value="NZ_JH725086.1"/>
</dbReference>
<evidence type="ECO:0000256" key="5">
    <source>
        <dbReference type="ARBA" id="ARBA00023136"/>
    </source>
</evidence>
<keyword evidence="8" id="KW-1185">Reference proteome</keyword>
<protein>
    <recommendedName>
        <fullName evidence="9">Cobalt transport protein</fullName>
    </recommendedName>
</protein>
<comment type="similarity">
    <text evidence="2">Belongs to the CbiQ family.</text>
</comment>
<comment type="caution">
    <text evidence="7">The sequence shown here is derived from an EMBL/GenBank/DDBJ whole genome shotgun (WGS) entry which is preliminary data.</text>
</comment>
<feature type="transmembrane region" description="Helical" evidence="6">
    <location>
        <begin position="86"/>
        <end position="103"/>
    </location>
</feature>
<dbReference type="PANTHER" id="PTHR33514">
    <property type="entry name" value="PROTEIN ABCI12, CHLOROPLASTIC"/>
    <property type="match status" value="1"/>
</dbReference>
<dbReference type="GO" id="GO:0005886">
    <property type="term" value="C:plasma membrane"/>
    <property type="evidence" value="ECO:0007669"/>
    <property type="project" value="TreeGrafter"/>
</dbReference>